<dbReference type="Gramene" id="MELO3C017555.2.1">
    <property type="protein sequence ID" value="MELO3C017555.2.1"/>
    <property type="gene ID" value="MELO3C017555.2"/>
</dbReference>
<dbReference type="EnsemblPlants" id="MELO3C017555.2.1">
    <property type="protein sequence ID" value="MELO3C017555.2.1"/>
    <property type="gene ID" value="MELO3C017555.2"/>
</dbReference>
<feature type="compositionally biased region" description="Basic residues" evidence="1">
    <location>
        <begin position="15"/>
        <end position="24"/>
    </location>
</feature>
<sequence length="122" mass="13289">MGVEIVSGRSESKRQGRNRRVKQSRFREFSPSFSGGVSDEISVVFENAFAAEEAMGSGSDGGHLREEGEEGRGRDAMGITVERDEERAETVVGLRDEGGGFIEMSGLLMGEERGIYPIVPVF</sequence>
<name>A0A9I9DFJ0_CUCME</name>
<accession>A0A9I9DFJ0</accession>
<feature type="region of interest" description="Disordered" evidence="1">
    <location>
        <begin position="1"/>
        <end position="25"/>
    </location>
</feature>
<feature type="region of interest" description="Disordered" evidence="1">
    <location>
        <begin position="54"/>
        <end position="80"/>
    </location>
</feature>
<protein>
    <submittedName>
        <fullName evidence="2">Uncharacterized protein</fullName>
    </submittedName>
</protein>
<dbReference type="AlphaFoldDB" id="A0A9I9DFJ0"/>
<evidence type="ECO:0000256" key="1">
    <source>
        <dbReference type="SAM" id="MobiDB-lite"/>
    </source>
</evidence>
<proteinExistence type="predicted"/>
<organism evidence="2">
    <name type="scientific">Cucumis melo</name>
    <name type="common">Muskmelon</name>
    <dbReference type="NCBI Taxonomy" id="3656"/>
    <lineage>
        <taxon>Eukaryota</taxon>
        <taxon>Viridiplantae</taxon>
        <taxon>Streptophyta</taxon>
        <taxon>Embryophyta</taxon>
        <taxon>Tracheophyta</taxon>
        <taxon>Spermatophyta</taxon>
        <taxon>Magnoliopsida</taxon>
        <taxon>eudicotyledons</taxon>
        <taxon>Gunneridae</taxon>
        <taxon>Pentapetalae</taxon>
        <taxon>rosids</taxon>
        <taxon>fabids</taxon>
        <taxon>Cucurbitales</taxon>
        <taxon>Cucurbitaceae</taxon>
        <taxon>Benincaseae</taxon>
        <taxon>Cucumis</taxon>
    </lineage>
</organism>
<feature type="compositionally biased region" description="Basic and acidic residues" evidence="1">
    <location>
        <begin position="62"/>
        <end position="80"/>
    </location>
</feature>
<evidence type="ECO:0000313" key="2">
    <source>
        <dbReference type="EnsemblPlants" id="MELO3C017555.2.1"/>
    </source>
</evidence>
<reference evidence="2" key="1">
    <citation type="submission" date="2023-03" db="UniProtKB">
        <authorList>
            <consortium name="EnsemblPlants"/>
        </authorList>
    </citation>
    <scope>IDENTIFICATION</scope>
</reference>